<name>A0A9X1I2V7_9FLAO</name>
<dbReference type="AlphaFoldDB" id="A0A9X1I2V7"/>
<evidence type="ECO:0008006" key="3">
    <source>
        <dbReference type="Google" id="ProtNLM"/>
    </source>
</evidence>
<organism evidence="1 2">
    <name type="scientific">Neotamlana sargassicola</name>
    <dbReference type="NCBI Taxonomy" id="2883125"/>
    <lineage>
        <taxon>Bacteria</taxon>
        <taxon>Pseudomonadati</taxon>
        <taxon>Bacteroidota</taxon>
        <taxon>Flavobacteriia</taxon>
        <taxon>Flavobacteriales</taxon>
        <taxon>Flavobacteriaceae</taxon>
        <taxon>Neotamlana</taxon>
    </lineage>
</organism>
<dbReference type="Proteomes" id="UP001139286">
    <property type="component" value="Unassembled WGS sequence"/>
</dbReference>
<sequence length="134" mass="15734">MNKSLLTKHKLIESYFNALKVNNATILTDLFSPNAMMSRPNQAFDYPYTLIGKDKINQYWNKIFSEYNISDLTIKEIEKVNERNTYIIKHVTNIKTLNKPIESKTLSFTSLVFDSDNKIEKFVEIFYPLTKIKI</sequence>
<dbReference type="SUPFAM" id="SSF54427">
    <property type="entry name" value="NTF2-like"/>
    <property type="match status" value="1"/>
</dbReference>
<dbReference type="EMBL" id="JAJAPX010000001">
    <property type="protein sequence ID" value="MCB4806642.1"/>
    <property type="molecule type" value="Genomic_DNA"/>
</dbReference>
<evidence type="ECO:0000313" key="1">
    <source>
        <dbReference type="EMBL" id="MCB4806642.1"/>
    </source>
</evidence>
<proteinExistence type="predicted"/>
<comment type="caution">
    <text evidence="1">The sequence shown here is derived from an EMBL/GenBank/DDBJ whole genome shotgun (WGS) entry which is preliminary data.</text>
</comment>
<reference evidence="1" key="1">
    <citation type="submission" date="2021-10" db="EMBL/GenBank/DDBJ databases">
        <title>Tamlana sargassums sp. nov., and Tamlana laminarinivorans sp. nov., two new bacteria isolated from the brown alga.</title>
        <authorList>
            <person name="Li J."/>
        </authorList>
    </citation>
    <scope>NUCLEOTIDE SEQUENCE</scope>
    <source>
        <strain evidence="1">62-3</strain>
    </source>
</reference>
<gene>
    <name evidence="1" type="ORF">LG651_00150</name>
</gene>
<accession>A0A9X1I2V7</accession>
<protein>
    <recommendedName>
        <fullName evidence="3">SnoaL-like domain-containing protein</fullName>
    </recommendedName>
</protein>
<dbReference type="InterPro" id="IPR032710">
    <property type="entry name" value="NTF2-like_dom_sf"/>
</dbReference>
<keyword evidence="2" id="KW-1185">Reference proteome</keyword>
<dbReference type="Gene3D" id="3.10.450.50">
    <property type="match status" value="1"/>
</dbReference>
<evidence type="ECO:0000313" key="2">
    <source>
        <dbReference type="Proteomes" id="UP001139286"/>
    </source>
</evidence>
<dbReference type="RefSeq" id="WP_226694141.1">
    <property type="nucleotide sequence ID" value="NZ_JAJAPX010000001.1"/>
</dbReference>